<dbReference type="InterPro" id="IPR036736">
    <property type="entry name" value="ACP-like_sf"/>
</dbReference>
<sequence length="91" mass="10686">MDNNQNLLKEKIAKALTEVLSRNVAPNELTNEVDLIDEIGLNSLQFLEFILELENEFDVEIDVGSLDLRYFKKYEYIEKFIKECIEKNNTN</sequence>
<dbReference type="Gene3D" id="1.10.1200.10">
    <property type="entry name" value="ACP-like"/>
    <property type="match status" value="1"/>
</dbReference>
<proteinExistence type="predicted"/>
<dbReference type="Proteomes" id="UP000619238">
    <property type="component" value="Unassembled WGS sequence"/>
</dbReference>
<keyword evidence="3" id="KW-1185">Reference proteome</keyword>
<protein>
    <recommendedName>
        <fullName evidence="1">Carrier domain-containing protein</fullName>
    </recommendedName>
</protein>
<comment type="caution">
    <text evidence="2">The sequence shown here is derived from an EMBL/GenBank/DDBJ whole genome shotgun (WGS) entry which is preliminary data.</text>
</comment>
<evidence type="ECO:0000313" key="2">
    <source>
        <dbReference type="EMBL" id="MBC8754077.1"/>
    </source>
</evidence>
<organism evidence="2 3">
    <name type="scientific">Kordia aestuariivivens</name>
    <dbReference type="NCBI Taxonomy" id="2759037"/>
    <lineage>
        <taxon>Bacteria</taxon>
        <taxon>Pseudomonadati</taxon>
        <taxon>Bacteroidota</taxon>
        <taxon>Flavobacteriia</taxon>
        <taxon>Flavobacteriales</taxon>
        <taxon>Flavobacteriaceae</taxon>
        <taxon>Kordia</taxon>
    </lineage>
</organism>
<gene>
    <name evidence="2" type="ORF">H2O64_05305</name>
</gene>
<dbReference type="Pfam" id="PF00550">
    <property type="entry name" value="PP-binding"/>
    <property type="match status" value="1"/>
</dbReference>
<feature type="domain" description="Carrier" evidence="1">
    <location>
        <begin position="6"/>
        <end position="88"/>
    </location>
</feature>
<dbReference type="SUPFAM" id="SSF47336">
    <property type="entry name" value="ACP-like"/>
    <property type="match status" value="1"/>
</dbReference>
<dbReference type="RefSeq" id="WP_187561117.1">
    <property type="nucleotide sequence ID" value="NZ_JACGWS010000002.1"/>
</dbReference>
<dbReference type="EMBL" id="JACGWS010000002">
    <property type="protein sequence ID" value="MBC8754077.1"/>
    <property type="molecule type" value="Genomic_DNA"/>
</dbReference>
<dbReference type="InterPro" id="IPR009081">
    <property type="entry name" value="PP-bd_ACP"/>
</dbReference>
<evidence type="ECO:0000313" key="3">
    <source>
        <dbReference type="Proteomes" id="UP000619238"/>
    </source>
</evidence>
<evidence type="ECO:0000259" key="1">
    <source>
        <dbReference type="PROSITE" id="PS50075"/>
    </source>
</evidence>
<name>A0ABR7Q684_9FLAO</name>
<dbReference type="PROSITE" id="PS50075">
    <property type="entry name" value="CARRIER"/>
    <property type="match status" value="1"/>
</dbReference>
<reference evidence="2 3" key="1">
    <citation type="submission" date="2020-07" db="EMBL/GenBank/DDBJ databases">
        <title>Description of Kordia aestuariivivens sp. nov., isolated from a tidal flat.</title>
        <authorList>
            <person name="Park S."/>
            <person name="Yoon J.-H."/>
        </authorList>
    </citation>
    <scope>NUCLEOTIDE SEQUENCE [LARGE SCALE GENOMIC DNA]</scope>
    <source>
        <strain evidence="2 3">YSTF-M3</strain>
    </source>
</reference>
<accession>A0ABR7Q684</accession>